<evidence type="ECO:0008006" key="3">
    <source>
        <dbReference type="Google" id="ProtNLM"/>
    </source>
</evidence>
<sequence length="134" mass="15206">MADHEGQTPPEIGTLVVLDGLSVVDQAHRPTLIKFLLRKLDSPGPIDTRKVYMPVDSHQRTIGSAITRFLDPAKAEDTITRLNGSHLDRNHQMTLEKIDVSEGYRLMQNIIPEIEQQQGLMFLLDMETELFQEV</sequence>
<accession>A0A5N6UMY4</accession>
<proteinExistence type="predicted"/>
<keyword evidence="2" id="KW-1185">Reference proteome</keyword>
<name>A0A5N6UMY4_ASPTM</name>
<reference evidence="1 2" key="1">
    <citation type="submission" date="2019-04" db="EMBL/GenBank/DDBJ databases">
        <title>Friends and foes A comparative genomics study of 23 Aspergillus species from section Flavi.</title>
        <authorList>
            <consortium name="DOE Joint Genome Institute"/>
            <person name="Kjaerbolling I."/>
            <person name="Vesth T."/>
            <person name="Frisvad J.C."/>
            <person name="Nybo J.L."/>
            <person name="Theobald S."/>
            <person name="Kildgaard S."/>
            <person name="Isbrandt T."/>
            <person name="Kuo A."/>
            <person name="Sato A."/>
            <person name="Lyhne E.K."/>
            <person name="Kogle M.E."/>
            <person name="Wiebenga A."/>
            <person name="Kun R.S."/>
            <person name="Lubbers R.J."/>
            <person name="Makela M.R."/>
            <person name="Barry K."/>
            <person name="Chovatia M."/>
            <person name="Clum A."/>
            <person name="Daum C."/>
            <person name="Haridas S."/>
            <person name="He G."/>
            <person name="LaButti K."/>
            <person name="Lipzen A."/>
            <person name="Mondo S."/>
            <person name="Riley R."/>
            <person name="Salamov A."/>
            <person name="Simmons B.A."/>
            <person name="Magnuson J.K."/>
            <person name="Henrissat B."/>
            <person name="Mortensen U.H."/>
            <person name="Larsen T.O."/>
            <person name="Devries R.P."/>
            <person name="Grigoriev I.V."/>
            <person name="Machida M."/>
            <person name="Baker S.E."/>
            <person name="Andersen M.R."/>
        </authorList>
    </citation>
    <scope>NUCLEOTIDE SEQUENCE [LARGE SCALE GENOMIC DNA]</scope>
    <source>
        <strain evidence="1 2">CBS 117626</strain>
    </source>
</reference>
<gene>
    <name evidence="1" type="ORF">BDV40DRAFT_302874</name>
</gene>
<organism evidence="1 2">
    <name type="scientific">Aspergillus tamarii</name>
    <dbReference type="NCBI Taxonomy" id="41984"/>
    <lineage>
        <taxon>Eukaryota</taxon>
        <taxon>Fungi</taxon>
        <taxon>Dikarya</taxon>
        <taxon>Ascomycota</taxon>
        <taxon>Pezizomycotina</taxon>
        <taxon>Eurotiomycetes</taxon>
        <taxon>Eurotiomycetidae</taxon>
        <taxon>Eurotiales</taxon>
        <taxon>Aspergillaceae</taxon>
        <taxon>Aspergillus</taxon>
        <taxon>Aspergillus subgen. Circumdati</taxon>
    </lineage>
</organism>
<dbReference type="EMBL" id="ML738667">
    <property type="protein sequence ID" value="KAE8159860.1"/>
    <property type="molecule type" value="Genomic_DNA"/>
</dbReference>
<dbReference type="OrthoDB" id="4453373at2759"/>
<dbReference type="Proteomes" id="UP000326950">
    <property type="component" value="Unassembled WGS sequence"/>
</dbReference>
<protein>
    <recommendedName>
        <fullName evidence="3">RRM domain-containing protein</fullName>
    </recommendedName>
</protein>
<evidence type="ECO:0000313" key="1">
    <source>
        <dbReference type="EMBL" id="KAE8159860.1"/>
    </source>
</evidence>
<evidence type="ECO:0000313" key="2">
    <source>
        <dbReference type="Proteomes" id="UP000326950"/>
    </source>
</evidence>
<dbReference type="AlphaFoldDB" id="A0A5N6UMY4"/>